<dbReference type="GO" id="GO:0009423">
    <property type="term" value="P:chorismate biosynthetic process"/>
    <property type="evidence" value="ECO:0007669"/>
    <property type="project" value="UniProtKB-UniRule"/>
</dbReference>
<evidence type="ECO:0000256" key="4">
    <source>
        <dbReference type="ARBA" id="ARBA00022605"/>
    </source>
</evidence>
<evidence type="ECO:0000259" key="12">
    <source>
        <dbReference type="Pfam" id="PF08501"/>
    </source>
</evidence>
<dbReference type="AlphaFoldDB" id="A0A9D1KKB0"/>
<dbReference type="CDD" id="cd00464">
    <property type="entry name" value="SK"/>
    <property type="match status" value="1"/>
</dbReference>
<comment type="subunit">
    <text evidence="11">Monomer.</text>
</comment>
<dbReference type="GO" id="GO:0004764">
    <property type="term" value="F:shikimate 3-dehydrogenase (NADP+) activity"/>
    <property type="evidence" value="ECO:0007669"/>
    <property type="project" value="InterPro"/>
</dbReference>
<dbReference type="Pfam" id="PF08501">
    <property type="entry name" value="Shikimate_dh_N"/>
    <property type="match status" value="1"/>
</dbReference>
<dbReference type="HAMAP" id="MF_00109">
    <property type="entry name" value="Shikimate_kinase"/>
    <property type="match status" value="1"/>
</dbReference>
<evidence type="ECO:0000256" key="9">
    <source>
        <dbReference type="ARBA" id="ARBA00023141"/>
    </source>
</evidence>
<evidence type="ECO:0000256" key="1">
    <source>
        <dbReference type="ARBA" id="ARBA00004842"/>
    </source>
</evidence>
<feature type="binding site" evidence="11">
    <location>
        <position position="360"/>
    </location>
    <ligand>
        <name>ATP</name>
        <dbReference type="ChEBI" id="CHEBI:30616"/>
    </ligand>
</feature>
<feature type="binding site" evidence="11">
    <location>
        <position position="375"/>
    </location>
    <ligand>
        <name>substrate</name>
    </ligand>
</feature>
<keyword evidence="11" id="KW-0963">Cytoplasm</keyword>
<dbReference type="Gene3D" id="3.40.50.300">
    <property type="entry name" value="P-loop containing nucleotide triphosphate hydrolases"/>
    <property type="match status" value="1"/>
</dbReference>
<keyword evidence="8 11" id="KW-0067">ATP-binding</keyword>
<dbReference type="GO" id="GO:0005524">
    <property type="term" value="F:ATP binding"/>
    <property type="evidence" value="ECO:0007669"/>
    <property type="project" value="UniProtKB-UniRule"/>
</dbReference>
<reference evidence="13" key="2">
    <citation type="journal article" date="2021" name="PeerJ">
        <title>Extensive microbial diversity within the chicken gut microbiome revealed by metagenomics and culture.</title>
        <authorList>
            <person name="Gilroy R."/>
            <person name="Ravi A."/>
            <person name="Getino M."/>
            <person name="Pursley I."/>
            <person name="Horton D.L."/>
            <person name="Alikhan N.F."/>
            <person name="Baker D."/>
            <person name="Gharbi K."/>
            <person name="Hall N."/>
            <person name="Watson M."/>
            <person name="Adriaenssens E.M."/>
            <person name="Foster-Nyarko E."/>
            <person name="Jarju S."/>
            <person name="Secka A."/>
            <person name="Antonio M."/>
            <person name="Oren A."/>
            <person name="Chaudhuri R.R."/>
            <person name="La Ragione R."/>
            <person name="Hildebrand F."/>
            <person name="Pallen M.J."/>
        </authorList>
    </citation>
    <scope>NUCLEOTIDE SEQUENCE</scope>
    <source>
        <strain evidence="13">CHK33-4379</strain>
    </source>
</reference>
<dbReference type="GO" id="GO:0004765">
    <property type="term" value="F:shikimate kinase activity"/>
    <property type="evidence" value="ECO:0007669"/>
    <property type="project" value="UniProtKB-UniRule"/>
</dbReference>
<accession>A0A9D1KKB0</accession>
<dbReference type="Pfam" id="PF01202">
    <property type="entry name" value="SKI"/>
    <property type="match status" value="1"/>
</dbReference>
<dbReference type="PRINTS" id="PR01100">
    <property type="entry name" value="SHIKIMTKNASE"/>
</dbReference>
<protein>
    <recommendedName>
        <fullName evidence="3 11">Shikimate kinase</fullName>
        <shortName evidence="11">SK</shortName>
        <ecNumber evidence="3 11">2.7.1.71</ecNumber>
    </recommendedName>
</protein>
<dbReference type="GO" id="GO:0019632">
    <property type="term" value="P:shikimate metabolic process"/>
    <property type="evidence" value="ECO:0007669"/>
    <property type="project" value="TreeGrafter"/>
</dbReference>
<dbReference type="InterPro" id="IPR013708">
    <property type="entry name" value="Shikimate_DH-bd_N"/>
</dbReference>
<dbReference type="SUPFAM" id="SSF51735">
    <property type="entry name" value="NAD(P)-binding Rossmann-fold domains"/>
    <property type="match status" value="1"/>
</dbReference>
<evidence type="ECO:0000313" key="13">
    <source>
        <dbReference type="EMBL" id="HIT59045.1"/>
    </source>
</evidence>
<feature type="binding site" evidence="11">
    <location>
        <position position="281"/>
    </location>
    <ligand>
        <name>substrate</name>
    </ligand>
</feature>
<dbReference type="PANTHER" id="PTHR21089">
    <property type="entry name" value="SHIKIMATE DEHYDROGENASE"/>
    <property type="match status" value="1"/>
</dbReference>
<comment type="pathway">
    <text evidence="1 11">Metabolic intermediate biosynthesis; chorismate biosynthesis; chorismate from D-erythrose 4-phosphate and phosphoenolpyruvate: step 5/7.</text>
</comment>
<dbReference type="GO" id="GO:0050661">
    <property type="term" value="F:NADP binding"/>
    <property type="evidence" value="ECO:0007669"/>
    <property type="project" value="TreeGrafter"/>
</dbReference>
<dbReference type="GO" id="GO:0000287">
    <property type="term" value="F:magnesium ion binding"/>
    <property type="evidence" value="ECO:0007669"/>
    <property type="project" value="UniProtKB-UniRule"/>
</dbReference>
<dbReference type="InterPro" id="IPR027417">
    <property type="entry name" value="P-loop_NTPase"/>
</dbReference>
<dbReference type="GO" id="GO:0009073">
    <property type="term" value="P:aromatic amino acid family biosynthetic process"/>
    <property type="evidence" value="ECO:0007669"/>
    <property type="project" value="UniProtKB-KW"/>
</dbReference>
<keyword evidence="9 11" id="KW-0057">Aromatic amino acid biosynthesis</keyword>
<dbReference type="Proteomes" id="UP000824136">
    <property type="component" value="Unassembled WGS sequence"/>
</dbReference>
<dbReference type="GO" id="GO:0005829">
    <property type="term" value="C:cytosol"/>
    <property type="evidence" value="ECO:0007669"/>
    <property type="project" value="TreeGrafter"/>
</dbReference>
<evidence type="ECO:0000256" key="7">
    <source>
        <dbReference type="ARBA" id="ARBA00022777"/>
    </source>
</evidence>
<proteinExistence type="inferred from homology"/>
<evidence type="ECO:0000256" key="5">
    <source>
        <dbReference type="ARBA" id="ARBA00022679"/>
    </source>
</evidence>
<keyword evidence="11" id="KW-0460">Magnesium</keyword>
<sequence length="411" mass="44611">MLRCGLLGEKLGHSYSAQIHAMLGGYEYKMYEKSHEEVMEFLKGGDWDALNVTIPYKKLAASVCDALSETSASLGSANTLVRRDGKLYGYNTDYFGFSSMLAKSRVDVKGKKALVLGSGGVGVTVCAVLKSLGAVPVTISRSGENNYSNLYLHGDAGIIVNATPVGMYPKNGISPIDLRDFPDCAGVFDLIYNPLRTSLMLQAEELGIPHMSGLHMLVAQAKKSSELFLGITIPDDVTDRIENTLSESLGNISLIGMPGCGKTTVAQLLANRLGRELIDTDAEIEKCAGMSIPQIFSEKSEGEFRRLESLAIGEAGKKSGKIISTGGGCVTIPENYPLLHQNGVIVWIKRDTCVLPTDGRPISLSSDMSELYKRREPMYRRFCDFEVDNDGTPEDTADKIIRLISEDGRGE</sequence>
<dbReference type="EMBL" id="DVLL01000019">
    <property type="protein sequence ID" value="HIT59045.1"/>
    <property type="molecule type" value="Genomic_DNA"/>
</dbReference>
<keyword evidence="6 11" id="KW-0547">Nucleotide-binding</keyword>
<feature type="binding site" evidence="11">
    <location>
        <begin position="259"/>
        <end position="264"/>
    </location>
    <ligand>
        <name>ATP</name>
        <dbReference type="ChEBI" id="CHEBI:30616"/>
    </ligand>
</feature>
<dbReference type="PANTHER" id="PTHR21089:SF1">
    <property type="entry name" value="BIFUNCTIONAL 3-DEHYDROQUINATE DEHYDRATASE_SHIKIMATE DEHYDROGENASE, CHLOROPLASTIC"/>
    <property type="match status" value="1"/>
</dbReference>
<evidence type="ECO:0000256" key="10">
    <source>
        <dbReference type="ARBA" id="ARBA00048567"/>
    </source>
</evidence>
<comment type="cofactor">
    <cofactor evidence="11">
        <name>Mg(2+)</name>
        <dbReference type="ChEBI" id="CHEBI:18420"/>
    </cofactor>
    <text evidence="11">Binds 1 Mg(2+) ion per subunit.</text>
</comment>
<feature type="domain" description="Shikimate dehydrogenase substrate binding N-terminal" evidence="12">
    <location>
        <begin position="6"/>
        <end position="80"/>
    </location>
</feature>
<evidence type="ECO:0000256" key="6">
    <source>
        <dbReference type="ARBA" id="ARBA00022741"/>
    </source>
</evidence>
<dbReference type="InterPro" id="IPR022893">
    <property type="entry name" value="Shikimate_DH_fam"/>
</dbReference>
<name>A0A9D1KKB0_9FIRM</name>
<keyword evidence="7 11" id="KW-0418">Kinase</keyword>
<dbReference type="SUPFAM" id="SSF52540">
    <property type="entry name" value="P-loop containing nucleoside triphosphate hydrolases"/>
    <property type="match status" value="1"/>
</dbReference>
<dbReference type="PROSITE" id="PS01128">
    <property type="entry name" value="SHIKIMATE_KINASE"/>
    <property type="match status" value="1"/>
</dbReference>
<dbReference type="InterPro" id="IPR036291">
    <property type="entry name" value="NAD(P)-bd_dom_sf"/>
</dbReference>
<reference evidence="13" key="1">
    <citation type="submission" date="2020-10" db="EMBL/GenBank/DDBJ databases">
        <authorList>
            <person name="Gilroy R."/>
        </authorList>
    </citation>
    <scope>NUCLEOTIDE SEQUENCE</scope>
    <source>
        <strain evidence="13">CHK33-4379</strain>
    </source>
</reference>
<comment type="catalytic activity">
    <reaction evidence="10 11">
        <text>shikimate + ATP = 3-phosphoshikimate + ADP + H(+)</text>
        <dbReference type="Rhea" id="RHEA:13121"/>
        <dbReference type="ChEBI" id="CHEBI:15378"/>
        <dbReference type="ChEBI" id="CHEBI:30616"/>
        <dbReference type="ChEBI" id="CHEBI:36208"/>
        <dbReference type="ChEBI" id="CHEBI:145989"/>
        <dbReference type="ChEBI" id="CHEBI:456216"/>
        <dbReference type="EC" id="2.7.1.71"/>
    </reaction>
</comment>
<keyword evidence="4 11" id="KW-0028">Amino-acid biosynthesis</keyword>
<evidence type="ECO:0000256" key="8">
    <source>
        <dbReference type="ARBA" id="ARBA00022840"/>
    </source>
</evidence>
<dbReference type="InterPro" id="IPR023000">
    <property type="entry name" value="Shikimate_kinase_CS"/>
</dbReference>
<dbReference type="CDD" id="cd01065">
    <property type="entry name" value="NAD_bind_Shikimate_DH"/>
    <property type="match status" value="1"/>
</dbReference>
<dbReference type="InterPro" id="IPR031322">
    <property type="entry name" value="Shikimate/glucono_kinase"/>
</dbReference>
<evidence type="ECO:0000256" key="11">
    <source>
        <dbReference type="HAMAP-Rule" id="MF_00109"/>
    </source>
</evidence>
<dbReference type="GO" id="GO:0008652">
    <property type="term" value="P:amino acid biosynthetic process"/>
    <property type="evidence" value="ECO:0007669"/>
    <property type="project" value="UniProtKB-KW"/>
</dbReference>
<comment type="pathway">
    <text evidence="2">Metabolic intermediate biosynthesis; chorismate biosynthesis; chorismate from D-erythrose 4-phosphate and phosphoenolpyruvate: step 4/7.</text>
</comment>
<dbReference type="Gene3D" id="3.40.50.10860">
    <property type="entry name" value="Leucine Dehydrogenase, chain A, domain 1"/>
    <property type="match status" value="1"/>
</dbReference>
<gene>
    <name evidence="11" type="primary">aroK</name>
    <name evidence="13" type="ORF">IAC39_04995</name>
</gene>
<evidence type="ECO:0000313" key="14">
    <source>
        <dbReference type="Proteomes" id="UP000824136"/>
    </source>
</evidence>
<organism evidence="13 14">
    <name type="scientific">Candidatus Faeciplasma pullistercoris</name>
    <dbReference type="NCBI Taxonomy" id="2840800"/>
    <lineage>
        <taxon>Bacteria</taxon>
        <taxon>Bacillati</taxon>
        <taxon>Bacillota</taxon>
        <taxon>Clostridia</taxon>
        <taxon>Eubacteriales</taxon>
        <taxon>Oscillospiraceae</taxon>
        <taxon>Oscillospiraceae incertae sedis</taxon>
        <taxon>Candidatus Faeciplasma</taxon>
    </lineage>
</organism>
<comment type="function">
    <text evidence="11">Catalyzes the specific phosphorylation of the 3-hydroxyl group of shikimic acid using ATP as a cosubstrate.</text>
</comment>
<dbReference type="InterPro" id="IPR046346">
    <property type="entry name" value="Aminoacid_DH-like_N_sf"/>
</dbReference>
<dbReference type="SUPFAM" id="SSF53223">
    <property type="entry name" value="Aminoacid dehydrogenase-like, N-terminal domain"/>
    <property type="match status" value="1"/>
</dbReference>
<dbReference type="Gene3D" id="3.40.50.720">
    <property type="entry name" value="NAD(P)-binding Rossmann-like Domain"/>
    <property type="match status" value="1"/>
</dbReference>
<evidence type="ECO:0000256" key="3">
    <source>
        <dbReference type="ARBA" id="ARBA00012154"/>
    </source>
</evidence>
<comment type="caution">
    <text evidence="11">Lacks conserved residue(s) required for the propagation of feature annotation.</text>
</comment>
<dbReference type="EC" id="2.7.1.71" evidence="3 11"/>
<comment type="subcellular location">
    <subcellularLocation>
        <location evidence="11">Cytoplasm</location>
    </subcellularLocation>
</comment>
<feature type="binding site" evidence="11">
    <location>
        <position position="305"/>
    </location>
    <ligand>
        <name>substrate</name>
    </ligand>
</feature>
<keyword evidence="11" id="KW-0479">Metal-binding</keyword>
<keyword evidence="5 11" id="KW-0808">Transferase</keyword>
<feature type="binding site" evidence="11">
    <location>
        <position position="263"/>
    </location>
    <ligand>
        <name>Mg(2+)</name>
        <dbReference type="ChEBI" id="CHEBI:18420"/>
    </ligand>
</feature>
<feature type="binding site" evidence="11">
    <location>
        <position position="327"/>
    </location>
    <ligand>
        <name>substrate</name>
    </ligand>
</feature>
<evidence type="ECO:0000256" key="2">
    <source>
        <dbReference type="ARBA" id="ARBA00004871"/>
    </source>
</evidence>
<comment type="similarity">
    <text evidence="11">Belongs to the shikimate kinase family.</text>
</comment>
<comment type="caution">
    <text evidence="13">The sequence shown here is derived from an EMBL/GenBank/DDBJ whole genome shotgun (WGS) entry which is preliminary data.</text>
</comment>
<dbReference type="InterPro" id="IPR000623">
    <property type="entry name" value="Shikimate_kinase/TSH1"/>
</dbReference>